<evidence type="ECO:0000256" key="1">
    <source>
        <dbReference type="SAM" id="MobiDB-lite"/>
    </source>
</evidence>
<feature type="region of interest" description="Disordered" evidence="1">
    <location>
        <begin position="90"/>
        <end position="111"/>
    </location>
</feature>
<reference evidence="3 4" key="1">
    <citation type="submission" date="2020-03" db="EMBL/GenBank/DDBJ databases">
        <title>Whole genome shotgun sequence of Phytohabitans houttuyneae NBRC 108639.</title>
        <authorList>
            <person name="Komaki H."/>
            <person name="Tamura T."/>
        </authorList>
    </citation>
    <scope>NUCLEOTIDE SEQUENCE [LARGE SCALE GENOMIC DNA]</scope>
    <source>
        <strain evidence="3 4">NBRC 108639</strain>
    </source>
</reference>
<organism evidence="3 4">
    <name type="scientific">Phytohabitans houttuyneae</name>
    <dbReference type="NCBI Taxonomy" id="1076126"/>
    <lineage>
        <taxon>Bacteria</taxon>
        <taxon>Bacillati</taxon>
        <taxon>Actinomycetota</taxon>
        <taxon>Actinomycetes</taxon>
        <taxon>Micromonosporales</taxon>
        <taxon>Micromonosporaceae</taxon>
    </lineage>
</organism>
<dbReference type="InterPro" id="IPR054347">
    <property type="entry name" value="TOTE_primase"/>
</dbReference>
<dbReference type="EMBL" id="BLPF01000001">
    <property type="protein sequence ID" value="GFJ79129.1"/>
    <property type="molecule type" value="Genomic_DNA"/>
</dbReference>
<proteinExistence type="predicted"/>
<evidence type="ECO:0000259" key="2">
    <source>
        <dbReference type="Pfam" id="PF22548"/>
    </source>
</evidence>
<sequence>MFLTEAVSAAVARSVGTALVHEAIVLRGSMDLRSYDRLFPNQDVLPEGGFGNLVAAPPQGRRRRDGLTLFLDLATLELLAARQDALDIAERSSTRANRPGTRRPTKCPHWR</sequence>
<dbReference type="AlphaFoldDB" id="A0A6V8KAE0"/>
<evidence type="ECO:0000313" key="4">
    <source>
        <dbReference type="Proteomes" id="UP000482800"/>
    </source>
</evidence>
<dbReference type="Proteomes" id="UP000482800">
    <property type="component" value="Unassembled WGS sequence"/>
</dbReference>
<keyword evidence="4" id="KW-1185">Reference proteome</keyword>
<evidence type="ECO:0000313" key="3">
    <source>
        <dbReference type="EMBL" id="GFJ79129.1"/>
    </source>
</evidence>
<gene>
    <name evidence="3" type="ORF">Phou_033090</name>
</gene>
<name>A0A6V8KAE0_9ACTN</name>
<protein>
    <recommendedName>
        <fullName evidence="2">TOTE conflict system primase domain-containing protein</fullName>
    </recommendedName>
</protein>
<feature type="compositionally biased region" description="Basic residues" evidence="1">
    <location>
        <begin position="100"/>
        <end position="111"/>
    </location>
</feature>
<reference evidence="3 4" key="2">
    <citation type="submission" date="2020-03" db="EMBL/GenBank/DDBJ databases">
        <authorList>
            <person name="Ichikawa N."/>
            <person name="Kimura A."/>
            <person name="Kitahashi Y."/>
            <person name="Uohara A."/>
        </authorList>
    </citation>
    <scope>NUCLEOTIDE SEQUENCE [LARGE SCALE GENOMIC DNA]</scope>
    <source>
        <strain evidence="3 4">NBRC 108639</strain>
    </source>
</reference>
<comment type="caution">
    <text evidence="3">The sequence shown here is derived from an EMBL/GenBank/DDBJ whole genome shotgun (WGS) entry which is preliminary data.</text>
</comment>
<dbReference type="Pfam" id="PF22548">
    <property type="entry name" value="AEP-TOTE"/>
    <property type="match status" value="1"/>
</dbReference>
<accession>A0A6V8KAE0</accession>
<feature type="domain" description="TOTE conflict system primase" evidence="2">
    <location>
        <begin position="1"/>
        <end position="91"/>
    </location>
</feature>